<dbReference type="Proteomes" id="UP001269819">
    <property type="component" value="Unassembled WGS sequence"/>
</dbReference>
<evidence type="ECO:0000256" key="5">
    <source>
        <dbReference type="ARBA" id="ARBA00023136"/>
    </source>
</evidence>
<evidence type="ECO:0000256" key="4">
    <source>
        <dbReference type="ARBA" id="ARBA00022989"/>
    </source>
</evidence>
<comment type="caution">
    <text evidence="8">The sequence shown here is derived from an EMBL/GenBank/DDBJ whole genome shotgun (WGS) entry which is preliminary data.</text>
</comment>
<evidence type="ECO:0000256" key="1">
    <source>
        <dbReference type="ARBA" id="ARBA00004651"/>
    </source>
</evidence>
<proteinExistence type="predicted"/>
<organism evidence="8 9">
    <name type="scientific">Marinobacter xestospongiae</name>
    <dbReference type="NCBI Taxonomy" id="994319"/>
    <lineage>
        <taxon>Bacteria</taxon>
        <taxon>Pseudomonadati</taxon>
        <taxon>Pseudomonadota</taxon>
        <taxon>Gammaproteobacteria</taxon>
        <taxon>Pseudomonadales</taxon>
        <taxon>Marinobacteraceae</taxon>
        <taxon>Marinobacter</taxon>
    </lineage>
</organism>
<evidence type="ECO:0000313" key="9">
    <source>
        <dbReference type="Proteomes" id="UP001269819"/>
    </source>
</evidence>
<accession>A0ABU3W1Q5</accession>
<keyword evidence="3 6" id="KW-0812">Transmembrane</keyword>
<dbReference type="RefSeq" id="WP_316974876.1">
    <property type="nucleotide sequence ID" value="NZ_JAWIIJ010000014.1"/>
</dbReference>
<evidence type="ECO:0000259" key="7">
    <source>
        <dbReference type="Pfam" id="PF06271"/>
    </source>
</evidence>
<keyword evidence="5 6" id="KW-0472">Membrane</keyword>
<reference evidence="8 9" key="1">
    <citation type="submission" date="2023-10" db="EMBL/GenBank/DDBJ databases">
        <title>Characteristics and mechanism of a salt-tolerant marine origin heterotrophic nitrifying- aerobic denitrifying bacteria Marinobacter xestospongiae HN1.</title>
        <authorList>
            <person name="Qi R."/>
        </authorList>
    </citation>
    <scope>NUCLEOTIDE SEQUENCE [LARGE SCALE GENOMIC DNA]</scope>
    <source>
        <strain evidence="8 9">HN1</strain>
    </source>
</reference>
<feature type="transmembrane region" description="Helical" evidence="6">
    <location>
        <begin position="69"/>
        <end position="86"/>
    </location>
</feature>
<dbReference type="InterPro" id="IPR051791">
    <property type="entry name" value="Pra-immunoreactive"/>
</dbReference>
<evidence type="ECO:0000256" key="2">
    <source>
        <dbReference type="ARBA" id="ARBA00022475"/>
    </source>
</evidence>
<dbReference type="InterPro" id="IPR010432">
    <property type="entry name" value="RDD"/>
</dbReference>
<gene>
    <name evidence="8" type="ORF">RYS15_17440</name>
</gene>
<dbReference type="EMBL" id="JAWIIJ010000014">
    <property type="protein sequence ID" value="MDV2080474.1"/>
    <property type="molecule type" value="Genomic_DNA"/>
</dbReference>
<sequence>MPRRFHDEDILLPPATLTRRLLAIIYDGLICIAVLMVTTWLYTLVAAWAMGFDQYEAKMEAGTLEADPVLSSLLFVVLYLFFGYFWTRSGQTLGMQVWRIRVQNLNGISISWSQSLKRFMMAAVALFGALLCLYHWGSWSLIILTPAVGLVFWPFRGESLVDRVSKTQVVRVPNPDKKK</sequence>
<evidence type="ECO:0000256" key="6">
    <source>
        <dbReference type="SAM" id="Phobius"/>
    </source>
</evidence>
<feature type="transmembrane region" description="Helical" evidence="6">
    <location>
        <begin position="21"/>
        <end position="49"/>
    </location>
</feature>
<keyword evidence="2" id="KW-1003">Cell membrane</keyword>
<dbReference type="PANTHER" id="PTHR36115:SF10">
    <property type="entry name" value="RDD DOMAIN-CONTAINING PROTEIN"/>
    <property type="match status" value="1"/>
</dbReference>
<keyword evidence="4 6" id="KW-1133">Transmembrane helix</keyword>
<feature type="transmembrane region" description="Helical" evidence="6">
    <location>
        <begin position="119"/>
        <end position="136"/>
    </location>
</feature>
<keyword evidence="9" id="KW-1185">Reference proteome</keyword>
<name>A0ABU3W1Q5_9GAMM</name>
<evidence type="ECO:0000313" key="8">
    <source>
        <dbReference type="EMBL" id="MDV2080474.1"/>
    </source>
</evidence>
<evidence type="ECO:0000256" key="3">
    <source>
        <dbReference type="ARBA" id="ARBA00022692"/>
    </source>
</evidence>
<feature type="domain" description="RDD" evidence="7">
    <location>
        <begin position="15"/>
        <end position="151"/>
    </location>
</feature>
<dbReference type="Pfam" id="PF06271">
    <property type="entry name" value="RDD"/>
    <property type="match status" value="1"/>
</dbReference>
<comment type="subcellular location">
    <subcellularLocation>
        <location evidence="1">Cell membrane</location>
        <topology evidence="1">Multi-pass membrane protein</topology>
    </subcellularLocation>
</comment>
<dbReference type="PANTHER" id="PTHR36115">
    <property type="entry name" value="PROLINE-RICH ANTIGEN HOMOLOG-RELATED"/>
    <property type="match status" value="1"/>
</dbReference>
<protein>
    <submittedName>
        <fullName evidence="8">RDD family protein</fullName>
    </submittedName>
</protein>